<name>O29456_ARCFU</name>
<dbReference type="eggNOG" id="arCOG03887">
    <property type="taxonomic scope" value="Archaea"/>
</dbReference>
<gene>
    <name evidence="2" type="ordered locus">AF_0802</name>
</gene>
<dbReference type="InterPro" id="IPR024464">
    <property type="entry name" value="DUF2391"/>
</dbReference>
<dbReference type="KEGG" id="afu:AF_0802"/>
<proteinExistence type="predicted"/>
<dbReference type="PaxDb" id="224325-AF_0802"/>
<dbReference type="STRING" id="224325.AF_0802"/>
<keyword evidence="1" id="KW-1133">Transmembrane helix</keyword>
<feature type="transmembrane region" description="Helical" evidence="1">
    <location>
        <begin position="98"/>
        <end position="115"/>
    </location>
</feature>
<evidence type="ECO:0000313" key="2">
    <source>
        <dbReference type="EMBL" id="AAB90445.1"/>
    </source>
</evidence>
<keyword evidence="1" id="KW-0472">Membrane</keyword>
<evidence type="ECO:0000313" key="3">
    <source>
        <dbReference type="Proteomes" id="UP000002199"/>
    </source>
</evidence>
<feature type="transmembrane region" description="Helical" evidence="1">
    <location>
        <begin position="191"/>
        <end position="210"/>
    </location>
</feature>
<organism evidence="2 3">
    <name type="scientific">Archaeoglobus fulgidus (strain ATCC 49558 / DSM 4304 / JCM 9628 / NBRC 100126 / VC-16)</name>
    <dbReference type="NCBI Taxonomy" id="224325"/>
    <lineage>
        <taxon>Archaea</taxon>
        <taxon>Methanobacteriati</taxon>
        <taxon>Methanobacteriota</taxon>
        <taxon>Archaeoglobi</taxon>
        <taxon>Archaeoglobales</taxon>
        <taxon>Archaeoglobaceae</taxon>
        <taxon>Archaeoglobus</taxon>
    </lineage>
</organism>
<keyword evidence="1" id="KW-0812">Transmembrane</keyword>
<dbReference type="EMBL" id="AE000782">
    <property type="protein sequence ID" value="AAB90445.1"/>
    <property type="molecule type" value="Genomic_DNA"/>
</dbReference>
<dbReference type="AlphaFoldDB" id="O29456"/>
<dbReference type="EnsemblBacteria" id="AAB90445">
    <property type="protein sequence ID" value="AAB90445"/>
    <property type="gene ID" value="AF_0802"/>
</dbReference>
<accession>O29456</accession>
<feature type="transmembrane region" description="Helical" evidence="1">
    <location>
        <begin position="121"/>
        <end position="141"/>
    </location>
</feature>
<protein>
    <recommendedName>
        <fullName evidence="4">DUF2391 family protein</fullName>
    </recommendedName>
</protein>
<keyword evidence="3" id="KW-1185">Reference proteome</keyword>
<sequence>MNSCHDRHLPALFQRLEYITCVSRTRITSPSTALQRLYKFWANLIFVDETSKKVDEMAKKQAEIEGKIDEVFNSLERLRGELEEQPDKLGWDDITQEIIGAISFAFPFLFTGELWEIAKEISLERSLAIFIITVVIAYLFITKSKIGNLKKETLFYIPRRLLTVLVIAYLISAGMIYLYGIYIVAHFTTTQFINATILISTFAVIGAIAVDMVK</sequence>
<evidence type="ECO:0000256" key="1">
    <source>
        <dbReference type="SAM" id="Phobius"/>
    </source>
</evidence>
<feature type="transmembrane region" description="Helical" evidence="1">
    <location>
        <begin position="161"/>
        <end position="185"/>
    </location>
</feature>
<dbReference type="Pfam" id="PF09622">
    <property type="entry name" value="DUF2391"/>
    <property type="match status" value="1"/>
</dbReference>
<reference evidence="2 3" key="1">
    <citation type="journal article" date="1997" name="Nature">
        <title>The complete genome sequence of the hyperthermophilic, sulphate-reducing archaeon Archaeoglobus fulgidus.</title>
        <authorList>
            <person name="Klenk H.P."/>
            <person name="Clayton R.A."/>
            <person name="Tomb J."/>
            <person name="White O."/>
            <person name="Nelson K.E."/>
            <person name="Ketchum K.A."/>
            <person name="Dodson R.J."/>
            <person name="Gwinn M."/>
            <person name="Hickey E.K."/>
            <person name="Peterson J.D."/>
            <person name="Richardson D.L."/>
            <person name="Kerlavage A.R."/>
            <person name="Graham D.E."/>
            <person name="Kyrpides N.C."/>
            <person name="Fleischmann R.D."/>
            <person name="Quackenbush J."/>
            <person name="Lee N.H."/>
            <person name="Sutton G.G."/>
            <person name="Gill S."/>
            <person name="Kirkness E.F."/>
            <person name="Dougherty B.A."/>
            <person name="McKenney K."/>
            <person name="Adams M.D."/>
            <person name="Loftus B."/>
            <person name="Peterson S."/>
            <person name="Reich C.I."/>
            <person name="McNeil L.K."/>
            <person name="Badger J.H."/>
            <person name="Glodek A."/>
            <person name="Zhou L."/>
            <person name="Overbeek R."/>
            <person name="Gocayne J.D."/>
            <person name="Weidman J.F."/>
            <person name="McDonald L."/>
            <person name="Utterback T."/>
            <person name="Cotton M.D."/>
            <person name="Spriggs T."/>
            <person name="Artiach P."/>
            <person name="Kaine B.P."/>
            <person name="Sykes S.M."/>
            <person name="Sadow P.W."/>
            <person name="D'Andrea K.P."/>
            <person name="Bowman C."/>
            <person name="Fujii C."/>
            <person name="Garland S.A."/>
            <person name="Mason T.M."/>
            <person name="Olsen G.J."/>
            <person name="Fraser C.M."/>
            <person name="Smith H.O."/>
            <person name="Woese C.R."/>
            <person name="Venter J.C."/>
        </authorList>
    </citation>
    <scope>NUCLEOTIDE SEQUENCE [LARGE SCALE GENOMIC DNA]</scope>
    <source>
        <strain evidence="3">ATCC 49558 / DSM 4304 / JCM 9628 / NBRC 100126 / VC-16</strain>
    </source>
</reference>
<dbReference type="Proteomes" id="UP000002199">
    <property type="component" value="Chromosome"/>
</dbReference>
<evidence type="ECO:0008006" key="4">
    <source>
        <dbReference type="Google" id="ProtNLM"/>
    </source>
</evidence>
<dbReference type="HOGENOM" id="CLU_111879_0_0_2"/>
<dbReference type="PIR" id="B69350">
    <property type="entry name" value="B69350"/>
</dbReference>